<evidence type="ECO:0000256" key="4">
    <source>
        <dbReference type="ARBA" id="ARBA00022475"/>
    </source>
</evidence>
<evidence type="ECO:0000256" key="8">
    <source>
        <dbReference type="ARBA" id="ARBA00024359"/>
    </source>
</evidence>
<dbReference type="GO" id="GO:0005524">
    <property type="term" value="F:ATP binding"/>
    <property type="evidence" value="ECO:0007669"/>
    <property type="project" value="UniProtKB-KW"/>
</dbReference>
<evidence type="ECO:0000256" key="9">
    <source>
        <dbReference type="ARBA" id="ARBA00024432"/>
    </source>
</evidence>
<evidence type="ECO:0000256" key="1">
    <source>
        <dbReference type="ARBA" id="ARBA00004202"/>
    </source>
</evidence>
<dbReference type="CDD" id="cd03255">
    <property type="entry name" value="ABC_MJ0796_LolCDE_FtsE"/>
    <property type="match status" value="1"/>
</dbReference>
<dbReference type="InterPro" id="IPR003593">
    <property type="entry name" value="AAA+_ATPase"/>
</dbReference>
<dbReference type="PROSITE" id="PS50893">
    <property type="entry name" value="ABC_TRANSPORTER_2"/>
    <property type="match status" value="1"/>
</dbReference>
<evidence type="ECO:0000256" key="10">
    <source>
        <dbReference type="ARBA" id="ARBA00024721"/>
    </source>
</evidence>
<evidence type="ECO:0000256" key="7">
    <source>
        <dbReference type="ARBA" id="ARBA00023136"/>
    </source>
</evidence>
<accession>E0PQR1</accession>
<gene>
    <name evidence="12" type="ORF">HMPREF8571_0878</name>
</gene>
<dbReference type="InterPro" id="IPR027417">
    <property type="entry name" value="P-loop_NTPase"/>
</dbReference>
<dbReference type="PROSITE" id="PS00211">
    <property type="entry name" value="ABC_TRANSPORTER_1"/>
    <property type="match status" value="1"/>
</dbReference>
<dbReference type="PANTHER" id="PTHR24220:SF666">
    <property type="entry name" value="HEMIN IMPORT ATP-BINDING PROTEIN HRTA-RELATED"/>
    <property type="match status" value="1"/>
</dbReference>
<comment type="caution">
    <text evidence="12">The sequence shown here is derived from an EMBL/GenBank/DDBJ whole genome shotgun (WGS) entry which is preliminary data.</text>
</comment>
<comment type="function">
    <text evidence="10">Part of the ABC transporter complex hrt involved in hemin import. Responsible for energy coupling to the transport system.</text>
</comment>
<dbReference type="GO" id="GO:0005886">
    <property type="term" value="C:plasma membrane"/>
    <property type="evidence" value="ECO:0007669"/>
    <property type="project" value="UniProtKB-SubCell"/>
</dbReference>
<keyword evidence="7" id="KW-0472">Membrane</keyword>
<dbReference type="InterPro" id="IPR003439">
    <property type="entry name" value="ABC_transporter-like_ATP-bd"/>
</dbReference>
<comment type="subunit">
    <text evidence="2">The complex is composed of two ATP-binding proteins (HrtA), two transmembrane proteins (HrtB) and a solute-binding protein.</text>
</comment>
<dbReference type="GO" id="GO:0022857">
    <property type="term" value="F:transmembrane transporter activity"/>
    <property type="evidence" value="ECO:0007669"/>
    <property type="project" value="TreeGrafter"/>
</dbReference>
<dbReference type="Proteomes" id="UP000003823">
    <property type="component" value="Unassembled WGS sequence"/>
</dbReference>
<evidence type="ECO:0000256" key="5">
    <source>
        <dbReference type="ARBA" id="ARBA00022741"/>
    </source>
</evidence>
<evidence type="ECO:0000256" key="6">
    <source>
        <dbReference type="ARBA" id="ARBA00022840"/>
    </source>
</evidence>
<comment type="similarity">
    <text evidence="8">Belongs to the ABC transporter superfamily. HrtA family.</text>
</comment>
<dbReference type="AlphaFoldDB" id="E0PQR1"/>
<reference evidence="12 13" key="1">
    <citation type="submission" date="2010-07" db="EMBL/GenBank/DDBJ databases">
        <authorList>
            <person name="Muzny D."/>
            <person name="Qin X."/>
            <person name="Deng J."/>
            <person name="Jiang H."/>
            <person name="Liu Y."/>
            <person name="Qu J."/>
            <person name="Song X.-Z."/>
            <person name="Zhang L."/>
            <person name="Thornton R."/>
            <person name="Coyle M."/>
            <person name="Francisco L."/>
            <person name="Jackson L."/>
            <person name="Javaid M."/>
            <person name="Korchina V."/>
            <person name="Kovar C."/>
            <person name="Mata R."/>
            <person name="Mathew T."/>
            <person name="Ngo R."/>
            <person name="Nguyen L."/>
            <person name="Nguyen N."/>
            <person name="Okwuonu G."/>
            <person name="Ongeri F."/>
            <person name="Pham C."/>
            <person name="Simmons D."/>
            <person name="Wilczek-Boney K."/>
            <person name="Hale W."/>
            <person name="Jakkamsetti A."/>
            <person name="Pham P."/>
            <person name="Ruth R."/>
            <person name="San Lucas F."/>
            <person name="Warren J."/>
            <person name="Zhang J."/>
            <person name="Zhao Z."/>
            <person name="Zhou C."/>
            <person name="Zhu D."/>
            <person name="Lee S."/>
            <person name="Bess C."/>
            <person name="Blankenburg K."/>
            <person name="Forbes L."/>
            <person name="Fu Q."/>
            <person name="Gubbala S."/>
            <person name="Hirani K."/>
            <person name="Jayaseelan J.C."/>
            <person name="Lara F."/>
            <person name="Munidasa M."/>
            <person name="Palculict T."/>
            <person name="Patil S."/>
            <person name="Pu L.-L."/>
            <person name="Saada N."/>
            <person name="Tang L."/>
            <person name="Weissenberger G."/>
            <person name="Zhu Y."/>
            <person name="Hemphill L."/>
            <person name="Shang Y."/>
            <person name="Youmans B."/>
            <person name="Ayvaz T."/>
            <person name="Ross M."/>
            <person name="Santibanez J."/>
            <person name="Aqrawi P."/>
            <person name="Gross S."/>
            <person name="Joshi V."/>
            <person name="Fowler G."/>
            <person name="Nazareth L."/>
            <person name="Reid J."/>
            <person name="Worley K."/>
            <person name="Petrosino J."/>
            <person name="Highlander S."/>
            <person name="Gibbs R."/>
        </authorList>
    </citation>
    <scope>NUCLEOTIDE SEQUENCE [LARGE SCALE GENOMIC DNA]</scope>
    <source>
        <strain evidence="12 13">ATCC 6249</strain>
    </source>
</reference>
<comment type="subcellular location">
    <subcellularLocation>
        <location evidence="1">Cell membrane</location>
        <topology evidence="1">Peripheral membrane protein</topology>
    </subcellularLocation>
</comment>
<dbReference type="Gene3D" id="3.40.50.300">
    <property type="entry name" value="P-loop containing nucleotide triphosphate hydrolases"/>
    <property type="match status" value="1"/>
</dbReference>
<organism evidence="12 13">
    <name type="scientific">Streptococcus mitis ATCC 6249</name>
    <dbReference type="NCBI Taxonomy" id="864567"/>
    <lineage>
        <taxon>Bacteria</taxon>
        <taxon>Bacillati</taxon>
        <taxon>Bacillota</taxon>
        <taxon>Bacilli</taxon>
        <taxon>Lactobacillales</taxon>
        <taxon>Streptococcaceae</taxon>
        <taxon>Streptococcus</taxon>
        <taxon>Streptococcus mitis group</taxon>
    </lineage>
</organism>
<keyword evidence="6 12" id="KW-0067">ATP-binding</keyword>
<feature type="domain" description="ABC transporter" evidence="11">
    <location>
        <begin position="13"/>
        <end position="234"/>
    </location>
</feature>
<protein>
    <recommendedName>
        <fullName evidence="9">Putative hemin import ATP-binding protein HrtA</fullName>
    </recommendedName>
</protein>
<evidence type="ECO:0000256" key="3">
    <source>
        <dbReference type="ARBA" id="ARBA00022448"/>
    </source>
</evidence>
<dbReference type="GO" id="GO:0016887">
    <property type="term" value="F:ATP hydrolysis activity"/>
    <property type="evidence" value="ECO:0007669"/>
    <property type="project" value="InterPro"/>
</dbReference>
<keyword evidence="12" id="KW-0378">Hydrolase</keyword>
<dbReference type="PANTHER" id="PTHR24220">
    <property type="entry name" value="IMPORT ATP-BINDING PROTEIN"/>
    <property type="match status" value="1"/>
</dbReference>
<sequence length="234" mass="26010">MQSDKENSMTALIEMTQVTKTYGEGKMKVVALHETNFQLNAGEFVAIVGPSGSGKTTFLTTLGQLQEASSGKILVKGKETGSLTEKEKTDLRFREFGFILQASNLIPFLTVKEQLDLIDRLDKGKNSKSDRKELFDLLDLEKVKDHYPKALSGGERQRAAIARALYNNPSIVLADEPTASLDTQRAYQVTEMLAAIAHEQGRGVVMITHDTRLLDKVDRIYVMNDGHLVEKTHV</sequence>
<evidence type="ECO:0000259" key="11">
    <source>
        <dbReference type="PROSITE" id="PS50893"/>
    </source>
</evidence>
<evidence type="ECO:0000313" key="13">
    <source>
        <dbReference type="Proteomes" id="UP000003823"/>
    </source>
</evidence>
<dbReference type="SMART" id="SM00382">
    <property type="entry name" value="AAA"/>
    <property type="match status" value="1"/>
</dbReference>
<name>E0PQR1_STRMT</name>
<dbReference type="InterPro" id="IPR017911">
    <property type="entry name" value="MacB-like_ATP-bd"/>
</dbReference>
<dbReference type="Pfam" id="PF00005">
    <property type="entry name" value="ABC_tran"/>
    <property type="match status" value="1"/>
</dbReference>
<dbReference type="eggNOG" id="COG1136">
    <property type="taxonomic scope" value="Bacteria"/>
</dbReference>
<proteinExistence type="inferred from homology"/>
<keyword evidence="4" id="KW-1003">Cell membrane</keyword>
<dbReference type="InterPro" id="IPR017871">
    <property type="entry name" value="ABC_transporter-like_CS"/>
</dbReference>
<keyword evidence="5" id="KW-0547">Nucleotide-binding</keyword>
<evidence type="ECO:0000256" key="2">
    <source>
        <dbReference type="ARBA" id="ARBA00011131"/>
    </source>
</evidence>
<keyword evidence="3" id="KW-0813">Transport</keyword>
<dbReference type="SUPFAM" id="SSF52540">
    <property type="entry name" value="P-loop containing nucleoside triphosphate hydrolases"/>
    <property type="match status" value="1"/>
</dbReference>
<evidence type="ECO:0000313" key="12">
    <source>
        <dbReference type="EMBL" id="EFM31508.1"/>
    </source>
</evidence>
<dbReference type="HOGENOM" id="CLU_000604_1_22_9"/>
<dbReference type="InterPro" id="IPR015854">
    <property type="entry name" value="ABC_transpr_LolD-like"/>
</dbReference>
<dbReference type="EMBL" id="AEEN01000012">
    <property type="protein sequence ID" value="EFM31508.1"/>
    <property type="molecule type" value="Genomic_DNA"/>
</dbReference>